<keyword evidence="3" id="KW-0804">Transcription</keyword>
<dbReference type="PANTHER" id="PTHR44688:SF16">
    <property type="entry name" value="DNA-BINDING TRANSCRIPTIONAL ACTIVATOR DEVR_DOSR"/>
    <property type="match status" value="1"/>
</dbReference>
<feature type="region of interest" description="Disordered" evidence="4">
    <location>
        <begin position="124"/>
        <end position="146"/>
    </location>
</feature>
<reference evidence="6 7" key="1">
    <citation type="journal article" date="2023" name="Microb. Genom.">
        <title>Mesoterricola silvestris gen. nov., sp. nov., Mesoterricola sediminis sp. nov., Geothrix oryzae sp. nov., Geothrix edaphica sp. nov., Geothrix rubra sp. nov., and Geothrix limicola sp. nov., six novel members of Acidobacteriota isolated from soils.</title>
        <authorList>
            <person name="Weisberg A.J."/>
            <person name="Pearce E."/>
            <person name="Kramer C.G."/>
            <person name="Chang J.H."/>
            <person name="Clarke C.R."/>
        </authorList>
    </citation>
    <scope>NUCLEOTIDE SEQUENCE [LARGE SCALE GENOMIC DNA]</scope>
    <source>
        <strain evidence="6 7">NRRL_B-2795</strain>
    </source>
</reference>
<sequence>MTLALATDSGLVPNDLSADHVRLVTEPSDVRADDDVLLFYGQGMARELMRFRVELEGVLPPTAVLAYSLDWDDVFLALEQGATGYLLENRYAFLLNEAVLCTSRGTGFLDPVVAATWVRAVTGPAGETPGRKPSRTVPELRPDRRSALSQRERQVMNLLASGMKVREVARHMVLTEKSVRNYLSRIYHKLDVRGQSEAILYWIGRLEPATMPRRACHPLGPF</sequence>
<dbReference type="SUPFAM" id="SSF46894">
    <property type="entry name" value="C-terminal effector domain of the bipartite response regulators"/>
    <property type="match status" value="1"/>
</dbReference>
<dbReference type="PROSITE" id="PS50043">
    <property type="entry name" value="HTH_LUXR_2"/>
    <property type="match status" value="1"/>
</dbReference>
<dbReference type="SMART" id="SM00421">
    <property type="entry name" value="HTH_LUXR"/>
    <property type="match status" value="1"/>
</dbReference>
<dbReference type="Pfam" id="PF00196">
    <property type="entry name" value="GerE"/>
    <property type="match status" value="1"/>
</dbReference>
<dbReference type="EMBL" id="JARAVY010000008">
    <property type="protein sequence ID" value="MDX2911225.1"/>
    <property type="molecule type" value="Genomic_DNA"/>
</dbReference>
<comment type="caution">
    <text evidence="6">The sequence shown here is derived from an EMBL/GenBank/DDBJ whole genome shotgun (WGS) entry which is preliminary data.</text>
</comment>
<evidence type="ECO:0000256" key="1">
    <source>
        <dbReference type="ARBA" id="ARBA00023015"/>
    </source>
</evidence>
<dbReference type="Proteomes" id="UP001271723">
    <property type="component" value="Unassembled WGS sequence"/>
</dbReference>
<dbReference type="InterPro" id="IPR016032">
    <property type="entry name" value="Sig_transdc_resp-reg_C-effctor"/>
</dbReference>
<organism evidence="6 7">
    <name type="scientific">Streptomyces griseiscabiei</name>
    <dbReference type="NCBI Taxonomy" id="2993540"/>
    <lineage>
        <taxon>Bacteria</taxon>
        <taxon>Bacillati</taxon>
        <taxon>Actinomycetota</taxon>
        <taxon>Actinomycetes</taxon>
        <taxon>Kitasatosporales</taxon>
        <taxon>Streptomycetaceae</taxon>
        <taxon>Streptomyces</taxon>
    </lineage>
</organism>
<accession>A0ABU4L621</accession>
<dbReference type="Gene3D" id="3.40.50.2300">
    <property type="match status" value="1"/>
</dbReference>
<evidence type="ECO:0000256" key="2">
    <source>
        <dbReference type="ARBA" id="ARBA00023125"/>
    </source>
</evidence>
<dbReference type="PROSITE" id="PS00622">
    <property type="entry name" value="HTH_LUXR_1"/>
    <property type="match status" value="1"/>
</dbReference>
<keyword evidence="1" id="KW-0805">Transcription regulation</keyword>
<evidence type="ECO:0000256" key="3">
    <source>
        <dbReference type="ARBA" id="ARBA00023163"/>
    </source>
</evidence>
<keyword evidence="2" id="KW-0238">DNA-binding</keyword>
<proteinExistence type="predicted"/>
<evidence type="ECO:0000313" key="6">
    <source>
        <dbReference type="EMBL" id="MDX2911225.1"/>
    </source>
</evidence>
<dbReference type="RefSeq" id="WP_179202987.1">
    <property type="nucleotide sequence ID" value="NZ_JAGJBZ010000002.1"/>
</dbReference>
<dbReference type="CDD" id="cd06170">
    <property type="entry name" value="LuxR_C_like"/>
    <property type="match status" value="1"/>
</dbReference>
<evidence type="ECO:0000259" key="5">
    <source>
        <dbReference type="PROSITE" id="PS50043"/>
    </source>
</evidence>
<evidence type="ECO:0000313" key="7">
    <source>
        <dbReference type="Proteomes" id="UP001271723"/>
    </source>
</evidence>
<evidence type="ECO:0000256" key="4">
    <source>
        <dbReference type="SAM" id="MobiDB-lite"/>
    </source>
</evidence>
<dbReference type="PANTHER" id="PTHR44688">
    <property type="entry name" value="DNA-BINDING TRANSCRIPTIONAL ACTIVATOR DEVR_DOSR"/>
    <property type="match status" value="1"/>
</dbReference>
<keyword evidence="7" id="KW-1185">Reference proteome</keyword>
<name>A0ABU4L621_9ACTN</name>
<dbReference type="PRINTS" id="PR00038">
    <property type="entry name" value="HTHLUXR"/>
</dbReference>
<protein>
    <submittedName>
        <fullName evidence="6">Response regulator transcription factor</fullName>
    </submittedName>
</protein>
<gene>
    <name evidence="6" type="ORF">PV517_21305</name>
</gene>
<feature type="domain" description="HTH luxR-type" evidence="5">
    <location>
        <begin position="141"/>
        <end position="206"/>
    </location>
</feature>
<dbReference type="InterPro" id="IPR000792">
    <property type="entry name" value="Tscrpt_reg_LuxR_C"/>
</dbReference>